<dbReference type="PANTHER" id="PTHR42959">
    <property type="entry name" value="CARBAMOYLTRANSFERASE"/>
    <property type="match status" value="1"/>
</dbReference>
<comment type="pathway">
    <text evidence="1 8">Protein modification; [NiFe] hydrogenase maturation.</text>
</comment>
<evidence type="ECO:0000256" key="1">
    <source>
        <dbReference type="ARBA" id="ARBA00004711"/>
    </source>
</evidence>
<dbReference type="GO" id="GO:0003998">
    <property type="term" value="F:acylphosphatase activity"/>
    <property type="evidence" value="ECO:0007669"/>
    <property type="project" value="UniProtKB-EC"/>
</dbReference>
<dbReference type="InterPro" id="IPR051060">
    <property type="entry name" value="Carbamoyltrans_HypF-like"/>
</dbReference>
<dbReference type="InterPro" id="IPR036046">
    <property type="entry name" value="Acylphosphatase-like_dom_sf"/>
</dbReference>
<dbReference type="Pfam" id="PF17788">
    <property type="entry name" value="HypF_C"/>
    <property type="match status" value="1"/>
</dbReference>
<dbReference type="RefSeq" id="WP_054965982.1">
    <property type="nucleotide sequence ID" value="NZ_FMUN01000003.1"/>
</dbReference>
<keyword evidence="9" id="KW-0378">Hydrolase</keyword>
<feature type="domain" description="YrdC-like" evidence="11">
    <location>
        <begin position="206"/>
        <end position="407"/>
    </location>
</feature>
<dbReference type="InterPro" id="IPR017945">
    <property type="entry name" value="DHBP_synth_RibB-like_a/b_dom"/>
</dbReference>
<dbReference type="InterPro" id="IPR001792">
    <property type="entry name" value="Acylphosphatase-like_dom"/>
</dbReference>
<dbReference type="InterPro" id="IPR017968">
    <property type="entry name" value="Acylphosphatase_CS"/>
</dbReference>
<dbReference type="Pfam" id="PF07503">
    <property type="entry name" value="zf-HYPF"/>
    <property type="match status" value="2"/>
</dbReference>
<comment type="catalytic activity">
    <reaction evidence="9">
        <text>an acyl phosphate + H2O = a carboxylate + phosphate + H(+)</text>
        <dbReference type="Rhea" id="RHEA:14965"/>
        <dbReference type="ChEBI" id="CHEBI:15377"/>
        <dbReference type="ChEBI" id="CHEBI:15378"/>
        <dbReference type="ChEBI" id="CHEBI:29067"/>
        <dbReference type="ChEBI" id="CHEBI:43474"/>
        <dbReference type="ChEBI" id="CHEBI:59918"/>
        <dbReference type="EC" id="3.6.1.7"/>
    </reaction>
</comment>
<dbReference type="EMBL" id="FMUN01000003">
    <property type="protein sequence ID" value="SCY11678.1"/>
    <property type="molecule type" value="Genomic_DNA"/>
</dbReference>
<dbReference type="PATRIC" id="fig|381306.5.peg.120"/>
<dbReference type="Proteomes" id="UP000183104">
    <property type="component" value="Unassembled WGS sequence"/>
</dbReference>
<feature type="active site" evidence="9">
    <location>
        <position position="26"/>
    </location>
</feature>
<evidence type="ECO:0000256" key="9">
    <source>
        <dbReference type="PROSITE-ProRule" id="PRU00520"/>
    </source>
</evidence>
<dbReference type="PROSITE" id="PS51160">
    <property type="entry name" value="ACYLPHOSPHATASE_3"/>
    <property type="match status" value="1"/>
</dbReference>
<dbReference type="PROSITE" id="PS51163">
    <property type="entry name" value="YRDC"/>
    <property type="match status" value="1"/>
</dbReference>
<keyword evidence="13" id="KW-1185">Reference proteome</keyword>
<dbReference type="InterPro" id="IPR055128">
    <property type="entry name" value="HypF_C_2"/>
</dbReference>
<dbReference type="UniPathway" id="UPA00335"/>
<comment type="function">
    <text evidence="8">Involved in the maturation of [NiFe] hydrogenases. Along with HypE, it catalyzes the synthesis of the CN ligands of the active site iron of [NiFe]-hydrogenases. HypF functions as a carbamoyl transferase using carbamoylphosphate as a substrate and transferring the carboxamido moiety in an ATP-dependent reaction to the thiolate of the C-terminal cysteine of HypE yielding a protein-S-carboxamide.</text>
</comment>
<dbReference type="STRING" id="381306.AN478_07415"/>
<dbReference type="Gene3D" id="3.90.870.50">
    <property type="match status" value="1"/>
</dbReference>
<name>A0A0P9C576_9GAMM</name>
<dbReference type="EC" id="6.2.-.-" evidence="8"/>
<evidence type="ECO:0000256" key="6">
    <source>
        <dbReference type="ARBA" id="ARBA00022833"/>
    </source>
</evidence>
<dbReference type="GO" id="GO:0051604">
    <property type="term" value="P:protein maturation"/>
    <property type="evidence" value="ECO:0007669"/>
    <property type="project" value="TreeGrafter"/>
</dbReference>
<evidence type="ECO:0000256" key="3">
    <source>
        <dbReference type="ARBA" id="ARBA00022598"/>
    </source>
</evidence>
<dbReference type="GO" id="GO:0008270">
    <property type="term" value="F:zinc ion binding"/>
    <property type="evidence" value="ECO:0007669"/>
    <property type="project" value="UniProtKB-KW"/>
</dbReference>
<dbReference type="GO" id="GO:0016743">
    <property type="term" value="F:carboxyl- or carbamoyltransferase activity"/>
    <property type="evidence" value="ECO:0007669"/>
    <property type="project" value="UniProtKB-UniRule"/>
</dbReference>
<dbReference type="Gene3D" id="3.30.420.360">
    <property type="match status" value="1"/>
</dbReference>
<dbReference type="GO" id="GO:0016874">
    <property type="term" value="F:ligase activity"/>
    <property type="evidence" value="ECO:0007669"/>
    <property type="project" value="UniProtKB-UniRule"/>
</dbReference>
<evidence type="ECO:0000256" key="8">
    <source>
        <dbReference type="PIRNR" id="PIRNR006256"/>
    </source>
</evidence>
<dbReference type="InterPro" id="IPR004421">
    <property type="entry name" value="Carbamoyltransferase_HypF"/>
</dbReference>
<comment type="catalytic activity">
    <reaction evidence="7 8">
        <text>C-terminal L-cysteinyl-[HypE protein] + carbamoyl phosphate + ATP + H2O = C-terminal S-carboxamide-L-cysteinyl-[HypE protein] + AMP + phosphate + diphosphate + H(+)</text>
        <dbReference type="Rhea" id="RHEA:55636"/>
        <dbReference type="Rhea" id="RHEA-COMP:14247"/>
        <dbReference type="Rhea" id="RHEA-COMP:14392"/>
        <dbReference type="ChEBI" id="CHEBI:15377"/>
        <dbReference type="ChEBI" id="CHEBI:15378"/>
        <dbReference type="ChEBI" id="CHEBI:30616"/>
        <dbReference type="ChEBI" id="CHEBI:33019"/>
        <dbReference type="ChEBI" id="CHEBI:43474"/>
        <dbReference type="ChEBI" id="CHEBI:58228"/>
        <dbReference type="ChEBI" id="CHEBI:76913"/>
        <dbReference type="ChEBI" id="CHEBI:139126"/>
        <dbReference type="ChEBI" id="CHEBI:456215"/>
    </reaction>
</comment>
<keyword evidence="3" id="KW-0436">Ligase</keyword>
<dbReference type="Pfam" id="PF01300">
    <property type="entry name" value="Sua5_yciO_yrdC"/>
    <property type="match status" value="1"/>
</dbReference>
<dbReference type="Gene3D" id="3.30.110.120">
    <property type="match status" value="1"/>
</dbReference>
<evidence type="ECO:0000256" key="2">
    <source>
        <dbReference type="ARBA" id="ARBA00008097"/>
    </source>
</evidence>
<gene>
    <name evidence="12" type="ORF">SAMN05661077_1249</name>
</gene>
<evidence type="ECO:0000313" key="13">
    <source>
        <dbReference type="Proteomes" id="UP000183104"/>
    </source>
</evidence>
<organism evidence="12 13">
    <name type="scientific">Thiohalorhabdus denitrificans</name>
    <dbReference type="NCBI Taxonomy" id="381306"/>
    <lineage>
        <taxon>Bacteria</taxon>
        <taxon>Pseudomonadati</taxon>
        <taxon>Pseudomonadota</taxon>
        <taxon>Gammaproteobacteria</taxon>
        <taxon>Thiohalorhabdales</taxon>
        <taxon>Thiohalorhabdaceae</taxon>
        <taxon>Thiohalorhabdus</taxon>
    </lineage>
</organism>
<dbReference type="Gene3D" id="3.30.420.40">
    <property type="match status" value="1"/>
</dbReference>
<dbReference type="GO" id="GO:0003725">
    <property type="term" value="F:double-stranded RNA binding"/>
    <property type="evidence" value="ECO:0007669"/>
    <property type="project" value="InterPro"/>
</dbReference>
<evidence type="ECO:0000256" key="5">
    <source>
        <dbReference type="ARBA" id="ARBA00022771"/>
    </source>
</evidence>
<dbReference type="PANTHER" id="PTHR42959:SF1">
    <property type="entry name" value="CARBAMOYLTRANSFERASE HYPF"/>
    <property type="match status" value="1"/>
</dbReference>
<reference evidence="13" key="1">
    <citation type="submission" date="2016-10" db="EMBL/GenBank/DDBJ databases">
        <authorList>
            <person name="Varghese N."/>
        </authorList>
    </citation>
    <scope>NUCLEOTIDE SEQUENCE [LARGE SCALE GENOMIC DNA]</scope>
    <source>
        <strain evidence="13">HL 19</strain>
    </source>
</reference>
<evidence type="ECO:0000259" key="10">
    <source>
        <dbReference type="PROSITE" id="PS51160"/>
    </source>
</evidence>
<proteinExistence type="inferred from homology"/>
<keyword evidence="6" id="KW-0862">Zinc</keyword>
<dbReference type="InterPro" id="IPR006070">
    <property type="entry name" value="Sua5-like_dom"/>
</dbReference>
<dbReference type="SUPFAM" id="SSF54975">
    <property type="entry name" value="Acylphosphatase/BLUF domain-like"/>
    <property type="match status" value="1"/>
</dbReference>
<evidence type="ECO:0000259" key="11">
    <source>
        <dbReference type="PROSITE" id="PS51163"/>
    </source>
</evidence>
<dbReference type="InterPro" id="IPR011125">
    <property type="entry name" value="Znf_HypF"/>
</dbReference>
<dbReference type="Pfam" id="PF22521">
    <property type="entry name" value="HypF_C_2"/>
    <property type="match status" value="1"/>
</dbReference>
<feature type="active site" evidence="9">
    <location>
        <position position="44"/>
    </location>
</feature>
<sequence length="773" mass="81424">MGRPATAAVGGERIRVRGLVQGVGFRPTVWRLAREEGLTGEVGNDGAGLWIRIWGPEAVRARFRERLRAEAPPLARIEALEVESLGSGPAPARFSIASSGGGTARTGVASDAPVCPACLAELLDPGDRRYRYPFLNCTHCGPRYTITTAIPYDRPNTTLAGFPLCGDCSREYADPGDRRFHAQPIACPACGPALVLRDSEGRPEAGDPVSGALAHIRAGRIVAMKGVGGYHLACDARDPGAVPRLRARKERGGKPLAVMAANPASLERWARIGPAERDLLGDPARPIALLAKRGRAEAELPGIAPGLAEVGAMLPYAPIHYLLFHEAAGRPAGTGWLGEPQGLLLVMTSANPGGEPLVTEPDEAHRRLAGIADAFLDHDRPIAVACDDSVARLRSDGRRLLLRRGRGHAPRAVPLPRKGAPVLATGAWLKNTVCLTRGDEAHLSQHIGDLANPAAVRAMEGAAAHLEALLETAPGAVACDLHPDFPSTHLAHRLAEVRGLPVVPVQHHHAHIAAVAAEHRLGGPVLGLALDGVGLGDDRAAWGGEMLVVDGARYERLGHLTPLPLPGGDRAAREPWRMAAAALHLLGRGAEIETRFGHREGAGLLARMLEREAACPWTTSAGRWFDAAAGLLGVREVCGYEAQAAMELEGLARAQPEPVEEPGGFRVAGPELDPTPLLEALLEEPDPARGAARFHAGLAAGLAEWARWAAAARGLTRVVLGGGCWANTLLAGKVRRRLEASGLTVFEAEAVPPGDGGLSLGQAWVAVRSLEED</sequence>
<feature type="domain" description="Acylphosphatase-like" evidence="10">
    <location>
        <begin position="11"/>
        <end position="98"/>
    </location>
</feature>
<dbReference type="PROSITE" id="PS00150">
    <property type="entry name" value="ACYLPHOSPHATASE_1"/>
    <property type="match status" value="1"/>
</dbReference>
<evidence type="ECO:0000256" key="4">
    <source>
        <dbReference type="ARBA" id="ARBA00022723"/>
    </source>
</evidence>
<dbReference type="SUPFAM" id="SSF55821">
    <property type="entry name" value="YrdC/RibB"/>
    <property type="match status" value="1"/>
</dbReference>
<protein>
    <recommendedName>
        <fullName evidence="8">Carbamoyltransferase HypF</fullName>
        <ecNumber evidence="8">6.2.-.-</ecNumber>
    </recommendedName>
</protein>
<dbReference type="PIRSF" id="PIRSF006256">
    <property type="entry name" value="CMPcnvr_hdrg_mat"/>
    <property type="match status" value="1"/>
</dbReference>
<evidence type="ECO:0000313" key="12">
    <source>
        <dbReference type="EMBL" id="SCY11678.1"/>
    </source>
</evidence>
<keyword evidence="5" id="KW-0863">Zinc-finger</keyword>
<dbReference type="AlphaFoldDB" id="A0A0P9C576"/>
<evidence type="ECO:0000256" key="7">
    <source>
        <dbReference type="ARBA" id="ARBA00048220"/>
    </source>
</evidence>
<dbReference type="NCBIfam" id="TIGR00143">
    <property type="entry name" value="hypF"/>
    <property type="match status" value="1"/>
</dbReference>
<dbReference type="InterPro" id="IPR041440">
    <property type="entry name" value="HypF_C"/>
</dbReference>
<dbReference type="Pfam" id="PF00708">
    <property type="entry name" value="Acylphosphatase"/>
    <property type="match status" value="1"/>
</dbReference>
<keyword evidence="4" id="KW-0479">Metal-binding</keyword>
<accession>A0A0P9C576</accession>
<comment type="similarity">
    <text evidence="2 8">Belongs to the carbamoyltransferase HypF family.</text>
</comment>